<gene>
    <name evidence="4" type="ORF">AAF712_006844</name>
</gene>
<protein>
    <recommendedName>
        <fullName evidence="3">RRM domain-containing protein</fullName>
    </recommendedName>
</protein>
<keyword evidence="5" id="KW-1185">Reference proteome</keyword>
<dbReference type="PANTHER" id="PTHR32343">
    <property type="entry name" value="SERINE/ARGININE-RICH SPLICING FACTOR"/>
    <property type="match status" value="1"/>
</dbReference>
<reference evidence="4 5" key="1">
    <citation type="submission" date="2024-05" db="EMBL/GenBank/DDBJ databases">
        <title>A draft genome resource for the thread blight pathogen Marasmius tenuissimus strain MS-2.</title>
        <authorList>
            <person name="Yulfo-Soto G.E."/>
            <person name="Baruah I.K."/>
            <person name="Amoako-Attah I."/>
            <person name="Bukari Y."/>
            <person name="Meinhardt L.W."/>
            <person name="Bailey B.A."/>
            <person name="Cohen S.P."/>
        </authorList>
    </citation>
    <scope>NUCLEOTIDE SEQUENCE [LARGE SCALE GENOMIC DNA]</scope>
    <source>
        <strain evidence="4 5">MS-2</strain>
    </source>
</reference>
<feature type="domain" description="RRM" evidence="3">
    <location>
        <begin position="5"/>
        <end position="74"/>
    </location>
</feature>
<dbReference type="Pfam" id="PF00076">
    <property type="entry name" value="RRM_1"/>
    <property type="match status" value="1"/>
</dbReference>
<evidence type="ECO:0000259" key="3">
    <source>
        <dbReference type="PROSITE" id="PS50102"/>
    </source>
</evidence>
<dbReference type="InterPro" id="IPR035979">
    <property type="entry name" value="RBD_domain_sf"/>
</dbReference>
<keyword evidence="1" id="KW-0694">RNA-binding</keyword>
<dbReference type="InterPro" id="IPR012677">
    <property type="entry name" value="Nucleotide-bd_a/b_plait_sf"/>
</dbReference>
<evidence type="ECO:0000256" key="2">
    <source>
        <dbReference type="SAM" id="MobiDB-lite"/>
    </source>
</evidence>
<dbReference type="EMBL" id="JBBXMP010000038">
    <property type="protein sequence ID" value="KAL0066219.1"/>
    <property type="molecule type" value="Genomic_DNA"/>
</dbReference>
<name>A0ABR2ZZL6_9AGAR</name>
<evidence type="ECO:0000313" key="5">
    <source>
        <dbReference type="Proteomes" id="UP001437256"/>
    </source>
</evidence>
<sequence>MSSSHSVHVTGISASTTEPQLRDFFTFCGKISSIEHKGTEATICFEKPSAANTALMLNGGTLEGSTLTVTSDVEHVDEPHKDDNTEPISQSDKPRAGIAAEYLAKGYTLSDNVLKRAIELDNQRGISSRFLSYIQGLDSSLGARALGPEKTISGKVQETVSAATQQAKSIDEQRGITKTASDYYTRALSSPMGQKVRDFYTSTSKQVFDIHEEAKRIASDKGPSTTGAEATGTEAAGSSEPKKAA</sequence>
<dbReference type="PANTHER" id="PTHR32343:SF10">
    <property type="entry name" value="RNA-BINDING REGION RNP-1 DOMAIN-CONTAINING PROTEIN"/>
    <property type="match status" value="1"/>
</dbReference>
<dbReference type="InterPro" id="IPR000504">
    <property type="entry name" value="RRM_dom"/>
</dbReference>
<dbReference type="Proteomes" id="UP001437256">
    <property type="component" value="Unassembled WGS sequence"/>
</dbReference>
<dbReference type="Gene3D" id="3.30.70.330">
    <property type="match status" value="1"/>
</dbReference>
<feature type="region of interest" description="Disordered" evidence="2">
    <location>
        <begin position="214"/>
        <end position="245"/>
    </location>
</feature>
<accession>A0ABR2ZZL6</accession>
<evidence type="ECO:0000256" key="1">
    <source>
        <dbReference type="PROSITE-ProRule" id="PRU00176"/>
    </source>
</evidence>
<comment type="caution">
    <text evidence="4">The sequence shown here is derived from an EMBL/GenBank/DDBJ whole genome shotgun (WGS) entry which is preliminary data.</text>
</comment>
<dbReference type="PROSITE" id="PS50102">
    <property type="entry name" value="RRM"/>
    <property type="match status" value="1"/>
</dbReference>
<proteinExistence type="predicted"/>
<dbReference type="SMART" id="SM00360">
    <property type="entry name" value="RRM"/>
    <property type="match status" value="1"/>
</dbReference>
<feature type="compositionally biased region" description="Low complexity" evidence="2">
    <location>
        <begin position="224"/>
        <end position="239"/>
    </location>
</feature>
<evidence type="ECO:0000313" key="4">
    <source>
        <dbReference type="EMBL" id="KAL0066219.1"/>
    </source>
</evidence>
<organism evidence="4 5">
    <name type="scientific">Marasmius tenuissimus</name>
    <dbReference type="NCBI Taxonomy" id="585030"/>
    <lineage>
        <taxon>Eukaryota</taxon>
        <taxon>Fungi</taxon>
        <taxon>Dikarya</taxon>
        <taxon>Basidiomycota</taxon>
        <taxon>Agaricomycotina</taxon>
        <taxon>Agaricomycetes</taxon>
        <taxon>Agaricomycetidae</taxon>
        <taxon>Agaricales</taxon>
        <taxon>Marasmiineae</taxon>
        <taxon>Marasmiaceae</taxon>
        <taxon>Marasmius</taxon>
    </lineage>
</organism>
<dbReference type="SUPFAM" id="SSF54928">
    <property type="entry name" value="RNA-binding domain, RBD"/>
    <property type="match status" value="1"/>
</dbReference>